<dbReference type="Pfam" id="PF00239">
    <property type="entry name" value="Resolvase"/>
    <property type="match status" value="1"/>
</dbReference>
<gene>
    <name evidence="2" type="ORF">CRYO30217_02057</name>
</gene>
<dbReference type="Proteomes" id="UP000683507">
    <property type="component" value="Chromosome"/>
</dbReference>
<dbReference type="PANTHER" id="PTHR30461">
    <property type="entry name" value="DNA-INVERTASE FROM LAMBDOID PROPHAGE"/>
    <property type="match status" value="1"/>
</dbReference>
<dbReference type="AlphaFoldDB" id="A0A916NCF1"/>
<sequence length="222" mass="25056">MFQNIQNPKIDTKMKVFYFYSRISTSTQKANRQIENFKVHDGFNPSKVYIDKIQGNVPFMQRPEASKLFDVVTSSDETVILVVDSIDRLGRNLLDVLKTIELFSANGISLKSIKEGFTTLLDNGKENPTAKLVISVMGSIAEMERQRIKERTTEGIAIARANGKYQGRKYGSVQTTEKLLQRHSDIVKKLEKGLTIREIAQITGKSTATIQKVKKTVIVNEQ</sequence>
<dbReference type="PROSITE" id="PS51736">
    <property type="entry name" value="RECOMBINASES_3"/>
    <property type="match status" value="1"/>
</dbReference>
<dbReference type="GO" id="GO:0000150">
    <property type="term" value="F:DNA strand exchange activity"/>
    <property type="evidence" value="ECO:0007669"/>
    <property type="project" value="InterPro"/>
</dbReference>
<dbReference type="CDD" id="cd03768">
    <property type="entry name" value="SR_ResInv"/>
    <property type="match status" value="1"/>
</dbReference>
<dbReference type="GO" id="GO:0003677">
    <property type="term" value="F:DNA binding"/>
    <property type="evidence" value="ECO:0007669"/>
    <property type="project" value="InterPro"/>
</dbReference>
<keyword evidence="3" id="KW-1185">Reference proteome</keyword>
<dbReference type="KEGG" id="ptan:CRYO30217_02057"/>
<organism evidence="2 3">
    <name type="scientific">Parvicella tangerina</name>
    <dbReference type="NCBI Taxonomy" id="2829795"/>
    <lineage>
        <taxon>Bacteria</taxon>
        <taxon>Pseudomonadati</taxon>
        <taxon>Bacteroidota</taxon>
        <taxon>Flavobacteriia</taxon>
        <taxon>Flavobacteriales</taxon>
        <taxon>Parvicellaceae</taxon>
        <taxon>Parvicella</taxon>
    </lineage>
</organism>
<accession>A0A916NCF1</accession>
<dbReference type="InterPro" id="IPR006119">
    <property type="entry name" value="Resolv_N"/>
</dbReference>
<dbReference type="Gene3D" id="3.40.50.1390">
    <property type="entry name" value="Resolvase, N-terminal catalytic domain"/>
    <property type="match status" value="1"/>
</dbReference>
<dbReference type="InterPro" id="IPR036162">
    <property type="entry name" value="Resolvase-like_N_sf"/>
</dbReference>
<dbReference type="SMART" id="SM00857">
    <property type="entry name" value="Resolvase"/>
    <property type="match status" value="1"/>
</dbReference>
<protein>
    <recommendedName>
        <fullName evidence="1">Resolvase/invertase-type recombinase catalytic domain-containing protein</fullName>
    </recommendedName>
</protein>
<reference evidence="2" key="1">
    <citation type="submission" date="2021-04" db="EMBL/GenBank/DDBJ databases">
        <authorList>
            <person name="Rodrigo-Torres L."/>
            <person name="Arahal R. D."/>
            <person name="Lucena T."/>
        </authorList>
    </citation>
    <scope>NUCLEOTIDE SEQUENCE</scope>
    <source>
        <strain evidence="2">AS29M-1</strain>
    </source>
</reference>
<dbReference type="InterPro" id="IPR050639">
    <property type="entry name" value="SSR_resolvase"/>
</dbReference>
<name>A0A916NCF1_9FLAO</name>
<evidence type="ECO:0000259" key="1">
    <source>
        <dbReference type="PROSITE" id="PS51736"/>
    </source>
</evidence>
<proteinExistence type="predicted"/>
<dbReference type="EMBL" id="OU015584">
    <property type="protein sequence ID" value="CAG5082972.1"/>
    <property type="molecule type" value="Genomic_DNA"/>
</dbReference>
<dbReference type="SUPFAM" id="SSF53041">
    <property type="entry name" value="Resolvase-like"/>
    <property type="match status" value="1"/>
</dbReference>
<evidence type="ECO:0000313" key="3">
    <source>
        <dbReference type="Proteomes" id="UP000683507"/>
    </source>
</evidence>
<dbReference type="PANTHER" id="PTHR30461:SF19">
    <property type="entry name" value="SITE-SPECIFIC RECOMBINASE RESOLVASE FAMILY"/>
    <property type="match status" value="1"/>
</dbReference>
<evidence type="ECO:0000313" key="2">
    <source>
        <dbReference type="EMBL" id="CAG5082972.1"/>
    </source>
</evidence>
<feature type="domain" description="Resolvase/invertase-type recombinase catalytic" evidence="1">
    <location>
        <begin position="16"/>
        <end position="163"/>
    </location>
</feature>